<evidence type="ECO:0000259" key="3">
    <source>
        <dbReference type="Pfam" id="PF01205"/>
    </source>
</evidence>
<comment type="caution">
    <text evidence="4">The sequence shown here is derived from an EMBL/GenBank/DDBJ whole genome shotgun (WGS) entry which is preliminary data.</text>
</comment>
<dbReference type="Proteomes" id="UP000308730">
    <property type="component" value="Unassembled WGS sequence"/>
</dbReference>
<comment type="similarity">
    <text evidence="1">Belongs to the IMPACT family.</text>
</comment>
<dbReference type="InterPro" id="IPR020569">
    <property type="entry name" value="UPF0029_Impact_CS"/>
</dbReference>
<dbReference type="SUPFAM" id="SSF54211">
    <property type="entry name" value="Ribosomal protein S5 domain 2-like"/>
    <property type="match status" value="1"/>
</dbReference>
<dbReference type="OrthoDB" id="69641at2759"/>
<feature type="region of interest" description="Disordered" evidence="2">
    <location>
        <begin position="1"/>
        <end position="24"/>
    </location>
</feature>
<dbReference type="GO" id="GO:0140469">
    <property type="term" value="P:GCN2-mediated signaling"/>
    <property type="evidence" value="ECO:0007669"/>
    <property type="project" value="TreeGrafter"/>
</dbReference>
<proteinExistence type="inferred from homology"/>
<dbReference type="InterPro" id="IPR020568">
    <property type="entry name" value="Ribosomal_Su5_D2-typ_SF"/>
</dbReference>
<dbReference type="InterPro" id="IPR023582">
    <property type="entry name" value="Impact"/>
</dbReference>
<dbReference type="PROSITE" id="PS00910">
    <property type="entry name" value="UPF0029"/>
    <property type="match status" value="1"/>
</dbReference>
<dbReference type="Gene3D" id="3.30.230.30">
    <property type="entry name" value="Impact, N-terminal domain"/>
    <property type="match status" value="1"/>
</dbReference>
<name>A0A4S4N5A0_9APHY</name>
<organism evidence="4 5">
    <name type="scientific">Antrodiella citrinella</name>
    <dbReference type="NCBI Taxonomy" id="2447956"/>
    <lineage>
        <taxon>Eukaryota</taxon>
        <taxon>Fungi</taxon>
        <taxon>Dikarya</taxon>
        <taxon>Basidiomycota</taxon>
        <taxon>Agaricomycotina</taxon>
        <taxon>Agaricomycetes</taxon>
        <taxon>Polyporales</taxon>
        <taxon>Steccherinaceae</taxon>
        <taxon>Antrodiella</taxon>
    </lineage>
</organism>
<protein>
    <recommendedName>
        <fullName evidence="3">Impact N-terminal domain-containing protein</fullName>
    </recommendedName>
</protein>
<dbReference type="GO" id="GO:0006446">
    <property type="term" value="P:regulation of translational initiation"/>
    <property type="evidence" value="ECO:0007669"/>
    <property type="project" value="TreeGrafter"/>
</dbReference>
<dbReference type="GO" id="GO:0005737">
    <property type="term" value="C:cytoplasm"/>
    <property type="evidence" value="ECO:0007669"/>
    <property type="project" value="TreeGrafter"/>
</dbReference>
<accession>A0A4S4N5A0</accession>
<gene>
    <name evidence="4" type="ORF">EUX98_g1119</name>
</gene>
<reference evidence="4 5" key="1">
    <citation type="submission" date="2019-02" db="EMBL/GenBank/DDBJ databases">
        <title>Genome sequencing of the rare red list fungi Antrodiella citrinella (Flaviporus citrinellus).</title>
        <authorList>
            <person name="Buettner E."/>
            <person name="Kellner H."/>
        </authorList>
    </citation>
    <scope>NUCLEOTIDE SEQUENCE [LARGE SCALE GENOMIC DNA]</scope>
    <source>
        <strain evidence="4 5">DSM 108506</strain>
    </source>
</reference>
<evidence type="ECO:0000256" key="1">
    <source>
        <dbReference type="ARBA" id="ARBA00007665"/>
    </source>
</evidence>
<feature type="domain" description="Impact N-terminal" evidence="3">
    <location>
        <begin position="20"/>
        <end position="74"/>
    </location>
</feature>
<keyword evidence="5" id="KW-1185">Reference proteome</keyword>
<sequence length="165" mass="18126">MVLSSGKSGLGGPEDFELRSGSDDDGEKYAGERILKTMKAEGIMDAVVIITRWYGGEMLGPIRFSHIETCTREVCRMFRQKDDMEEAITTLNSLDAILSGLRAELSTISSSLSTESTSTARKSQDYSPMRDSLDLKKAKRLITARENSIRAVKSSLSKAKGQQPP</sequence>
<dbReference type="InterPro" id="IPR001498">
    <property type="entry name" value="Impact_N"/>
</dbReference>
<dbReference type="EMBL" id="SGPM01000011">
    <property type="protein sequence ID" value="THH33098.1"/>
    <property type="molecule type" value="Genomic_DNA"/>
</dbReference>
<evidence type="ECO:0000256" key="2">
    <source>
        <dbReference type="SAM" id="MobiDB-lite"/>
    </source>
</evidence>
<dbReference type="Pfam" id="PF01205">
    <property type="entry name" value="Impact_N"/>
    <property type="match status" value="1"/>
</dbReference>
<dbReference type="AlphaFoldDB" id="A0A4S4N5A0"/>
<evidence type="ECO:0000313" key="5">
    <source>
        <dbReference type="Proteomes" id="UP000308730"/>
    </source>
</evidence>
<evidence type="ECO:0000313" key="4">
    <source>
        <dbReference type="EMBL" id="THH33098.1"/>
    </source>
</evidence>
<dbReference type="PANTHER" id="PTHR16301">
    <property type="entry name" value="IMPACT-RELATED"/>
    <property type="match status" value="1"/>
</dbReference>
<dbReference type="PANTHER" id="PTHR16301:SF25">
    <property type="entry name" value="PROTEIN IMPACT"/>
    <property type="match status" value="1"/>
</dbReference>
<dbReference type="InterPro" id="IPR036956">
    <property type="entry name" value="Impact_N_sf"/>
</dbReference>